<sequence>MARAAWSRLGSPSEVTGARASGDAAVIAVGTSSGHLYLRRRTEAGWRWEHAGTPPGAVEVLDAALLAVEGSNAVTPVVVGDDLRVWLYRPGQAGAAPWIALGGVAPDEDLPFLAECGDITVSTSRGATALVVSSATGRPWIRPGVEPGATWSRLTPGGGLVAVELATALVSGASGEEPHFFALAQQPGGAGSRLRVAVLEDSAWTWIDLGGPAPGGALQTGGLSATSVRDGGGRLRACAVVRQMITGKVGMVTGSGRDWRWADLGRPPAQYAPASAVVAAKGPDPRPGDEPVVIARAGHHIWTRTRTGAWTDLGTTPQDVAVVDPATAREGVAADGRRRVWAAGVSWASDLWTFESDDAGVRWEDHGCPAPVISVPGVSVGPNMMHVVDGYGAVWSCQLWLNGPDGFVNPTGTWTYHGPPAAGVTAAVGVGVLNMEGSEPRPTWVFVVGSDGRLWARTAVDEEGEAAWSWVDHGAPADGPIRTGAAPVGVDFFGGPPAVHVLGDDGRLWMRRISGGDWRWSDRGVPQGQLIFAIVGAAAPEGEAGPRPVAAVVTGDGHLWISVPEGDSFRWSDLGMPSPAEKVVAGIGVETVADDSPAVDIVVVGSPSGQVWSHRWEPGKPGQWTAYGRPAGARVRGGVGTVRPPNEAGCFIAVIGNDQQVWVTWSTEPGTWTRWDPPQTAATVIAGKAVLLGKPCAVVLDEDRRVHVVTAATGERA</sequence>
<evidence type="ECO:0000313" key="2">
    <source>
        <dbReference type="Proteomes" id="UP000309174"/>
    </source>
</evidence>
<dbReference type="OrthoDB" id="9816502at2"/>
<comment type="caution">
    <text evidence="1">The sequence shown here is derived from an EMBL/GenBank/DDBJ whole genome shotgun (WGS) entry which is preliminary data.</text>
</comment>
<dbReference type="AlphaFoldDB" id="A0A5C4JLA4"/>
<accession>A0A5C4JLA4</accession>
<reference evidence="1 2" key="1">
    <citation type="submission" date="2019-05" db="EMBL/GenBank/DDBJ databases">
        <title>Draft genome sequence of Actinomadura sp. 14C53.</title>
        <authorList>
            <person name="Saricaoglu S."/>
            <person name="Isik K."/>
        </authorList>
    </citation>
    <scope>NUCLEOTIDE SEQUENCE [LARGE SCALE GENOMIC DNA]</scope>
    <source>
        <strain evidence="1 2">14C53</strain>
    </source>
</reference>
<keyword evidence="2" id="KW-1185">Reference proteome</keyword>
<dbReference type="EMBL" id="VCKW01000010">
    <property type="protein sequence ID" value="TMR06736.1"/>
    <property type="molecule type" value="Genomic_DNA"/>
</dbReference>
<proteinExistence type="predicted"/>
<organism evidence="1 2">
    <name type="scientific">Actinomadura soli</name>
    <dbReference type="NCBI Taxonomy" id="2508997"/>
    <lineage>
        <taxon>Bacteria</taxon>
        <taxon>Bacillati</taxon>
        <taxon>Actinomycetota</taxon>
        <taxon>Actinomycetes</taxon>
        <taxon>Streptosporangiales</taxon>
        <taxon>Thermomonosporaceae</taxon>
        <taxon>Actinomadura</taxon>
    </lineage>
</organism>
<gene>
    <name evidence="1" type="ORF">ETD83_03465</name>
</gene>
<name>A0A5C4JLA4_9ACTN</name>
<evidence type="ECO:0000313" key="1">
    <source>
        <dbReference type="EMBL" id="TMR06736.1"/>
    </source>
</evidence>
<dbReference type="Proteomes" id="UP000309174">
    <property type="component" value="Unassembled WGS sequence"/>
</dbReference>
<protein>
    <submittedName>
        <fullName evidence="1">Uncharacterized protein</fullName>
    </submittedName>
</protein>
<dbReference type="SUPFAM" id="SSF89372">
    <property type="entry name" value="Fucose-specific lectin"/>
    <property type="match status" value="1"/>
</dbReference>
<dbReference type="RefSeq" id="WP_138643568.1">
    <property type="nucleotide sequence ID" value="NZ_VCKW01000010.1"/>
</dbReference>